<dbReference type="Proteomes" id="UP000774750">
    <property type="component" value="Unassembled WGS sequence"/>
</dbReference>
<evidence type="ECO:0000259" key="1">
    <source>
        <dbReference type="PROSITE" id="PS51186"/>
    </source>
</evidence>
<proteinExistence type="predicted"/>
<feature type="domain" description="N-acetyltransferase" evidence="1">
    <location>
        <begin position="3"/>
        <end position="165"/>
    </location>
</feature>
<dbReference type="RefSeq" id="WP_204446266.1">
    <property type="nucleotide sequence ID" value="NZ_JACJKY010000008.1"/>
</dbReference>
<name>A0A938X914_9FIRM</name>
<accession>A0A938X914</accession>
<dbReference type="GO" id="GO:0016747">
    <property type="term" value="F:acyltransferase activity, transferring groups other than amino-acyl groups"/>
    <property type="evidence" value="ECO:0007669"/>
    <property type="project" value="InterPro"/>
</dbReference>
<comment type="caution">
    <text evidence="2">The sequence shown here is derived from an EMBL/GenBank/DDBJ whole genome shotgun (WGS) entry which is preliminary data.</text>
</comment>
<evidence type="ECO:0000313" key="2">
    <source>
        <dbReference type="EMBL" id="MBM6920884.1"/>
    </source>
</evidence>
<gene>
    <name evidence="2" type="ORF">H6A12_06930</name>
</gene>
<evidence type="ECO:0000313" key="3">
    <source>
        <dbReference type="Proteomes" id="UP000774750"/>
    </source>
</evidence>
<keyword evidence="3" id="KW-1185">Reference proteome</keyword>
<dbReference type="Pfam" id="PF00583">
    <property type="entry name" value="Acetyltransf_1"/>
    <property type="match status" value="1"/>
</dbReference>
<dbReference type="PROSITE" id="PS51186">
    <property type="entry name" value="GNAT"/>
    <property type="match status" value="1"/>
</dbReference>
<dbReference type="SUPFAM" id="SSF55729">
    <property type="entry name" value="Acyl-CoA N-acyltransferases (Nat)"/>
    <property type="match status" value="1"/>
</dbReference>
<dbReference type="Gene3D" id="3.40.630.30">
    <property type="match status" value="1"/>
</dbReference>
<reference evidence="2" key="2">
    <citation type="journal article" date="2021" name="Sci. Rep.">
        <title>The distribution of antibiotic resistance genes in chicken gut microbiota commensals.</title>
        <authorList>
            <person name="Juricova H."/>
            <person name="Matiasovicova J."/>
            <person name="Kubasova T."/>
            <person name="Cejkova D."/>
            <person name="Rychlik I."/>
        </authorList>
    </citation>
    <scope>NUCLEOTIDE SEQUENCE</scope>
    <source>
        <strain evidence="2">An559</strain>
    </source>
</reference>
<sequence>MNYRIRRVNKEDAAALAMIQTTSWKTAFRGILSDSALERLTDIKKAASMYQRLLDEGIGNGYIGEVDGKAHCMAYWDSARDADMPEYAEIICIHSLPNNWRKGFGGQMMDRLLLDISQAGFHNVMLWVFTENIRARAFYEAKGFHPTNKTKPSFGTTEICYEKEI</sequence>
<dbReference type="InterPro" id="IPR016181">
    <property type="entry name" value="Acyl_CoA_acyltransferase"/>
</dbReference>
<dbReference type="AlphaFoldDB" id="A0A938X914"/>
<dbReference type="InterPro" id="IPR000182">
    <property type="entry name" value="GNAT_dom"/>
</dbReference>
<dbReference type="EMBL" id="JACJKY010000008">
    <property type="protein sequence ID" value="MBM6920884.1"/>
    <property type="molecule type" value="Genomic_DNA"/>
</dbReference>
<reference evidence="2" key="1">
    <citation type="submission" date="2020-08" db="EMBL/GenBank/DDBJ databases">
        <authorList>
            <person name="Cejkova D."/>
            <person name="Kubasova T."/>
            <person name="Jahodarova E."/>
            <person name="Rychlik I."/>
        </authorList>
    </citation>
    <scope>NUCLEOTIDE SEQUENCE</scope>
    <source>
        <strain evidence="2">An559</strain>
    </source>
</reference>
<dbReference type="CDD" id="cd04301">
    <property type="entry name" value="NAT_SF"/>
    <property type="match status" value="1"/>
</dbReference>
<protein>
    <submittedName>
        <fullName evidence="2">GNAT family N-acetyltransferase</fullName>
    </submittedName>
</protein>
<organism evidence="2 3">
    <name type="scientific">Merdimmobilis hominis</name>
    <dbReference type="NCBI Taxonomy" id="2897707"/>
    <lineage>
        <taxon>Bacteria</taxon>
        <taxon>Bacillati</taxon>
        <taxon>Bacillota</taxon>
        <taxon>Clostridia</taxon>
        <taxon>Eubacteriales</taxon>
        <taxon>Oscillospiraceae</taxon>
        <taxon>Merdimmobilis</taxon>
    </lineage>
</organism>